<protein>
    <submittedName>
        <fullName evidence="1">Uncharacterized protein</fullName>
    </submittedName>
</protein>
<dbReference type="EMBL" id="BMAW01129524">
    <property type="protein sequence ID" value="GFU30770.1"/>
    <property type="molecule type" value="Genomic_DNA"/>
</dbReference>
<name>A0A8X6UKG2_NEPPI</name>
<dbReference type="Proteomes" id="UP000887013">
    <property type="component" value="Unassembled WGS sequence"/>
</dbReference>
<dbReference type="AlphaFoldDB" id="A0A8X6UKG2"/>
<proteinExistence type="predicted"/>
<keyword evidence="2" id="KW-1185">Reference proteome</keyword>
<organism evidence="1 2">
    <name type="scientific">Nephila pilipes</name>
    <name type="common">Giant wood spider</name>
    <name type="synonym">Nephila maculata</name>
    <dbReference type="NCBI Taxonomy" id="299642"/>
    <lineage>
        <taxon>Eukaryota</taxon>
        <taxon>Metazoa</taxon>
        <taxon>Ecdysozoa</taxon>
        <taxon>Arthropoda</taxon>
        <taxon>Chelicerata</taxon>
        <taxon>Arachnida</taxon>
        <taxon>Araneae</taxon>
        <taxon>Araneomorphae</taxon>
        <taxon>Entelegynae</taxon>
        <taxon>Araneoidea</taxon>
        <taxon>Nephilidae</taxon>
        <taxon>Nephila</taxon>
    </lineage>
</organism>
<sequence>MSRVNENTFVIYIQLYILKINTAGEAIQDEGKKRDIFFPKFLILFVFFSAQSRRSFMVNEDPQDEGELDGSFLKWLKYPSKPTYNRLLILTIRP</sequence>
<comment type="caution">
    <text evidence="1">The sequence shown here is derived from an EMBL/GenBank/DDBJ whole genome shotgun (WGS) entry which is preliminary data.</text>
</comment>
<gene>
    <name evidence="1" type="ORF">NPIL_150881</name>
</gene>
<evidence type="ECO:0000313" key="2">
    <source>
        <dbReference type="Proteomes" id="UP000887013"/>
    </source>
</evidence>
<evidence type="ECO:0000313" key="1">
    <source>
        <dbReference type="EMBL" id="GFU30770.1"/>
    </source>
</evidence>
<reference evidence="1" key="1">
    <citation type="submission" date="2020-08" db="EMBL/GenBank/DDBJ databases">
        <title>Multicomponent nature underlies the extraordinary mechanical properties of spider dragline silk.</title>
        <authorList>
            <person name="Kono N."/>
            <person name="Nakamura H."/>
            <person name="Mori M."/>
            <person name="Yoshida Y."/>
            <person name="Ohtoshi R."/>
            <person name="Malay A.D."/>
            <person name="Moran D.A.P."/>
            <person name="Tomita M."/>
            <person name="Numata K."/>
            <person name="Arakawa K."/>
        </authorList>
    </citation>
    <scope>NUCLEOTIDE SEQUENCE</scope>
</reference>
<accession>A0A8X6UKG2</accession>